<proteinExistence type="predicted"/>
<dbReference type="EMBL" id="KN824843">
    <property type="protein sequence ID" value="KIL00035.1"/>
    <property type="molecule type" value="Genomic_DNA"/>
</dbReference>
<protein>
    <submittedName>
        <fullName evidence="2">Uncharacterized protein</fullName>
    </submittedName>
</protein>
<dbReference type="STRING" id="930991.A0A0D0EA64"/>
<reference evidence="2 3" key="1">
    <citation type="submission" date="2014-04" db="EMBL/GenBank/DDBJ databases">
        <authorList>
            <consortium name="DOE Joint Genome Institute"/>
            <person name="Kuo A."/>
            <person name="Kohler A."/>
            <person name="Jargeat P."/>
            <person name="Nagy L.G."/>
            <person name="Floudas D."/>
            <person name="Copeland A."/>
            <person name="Barry K.W."/>
            <person name="Cichocki N."/>
            <person name="Veneault-Fourrey C."/>
            <person name="LaButti K."/>
            <person name="Lindquist E.A."/>
            <person name="Lipzen A."/>
            <person name="Lundell T."/>
            <person name="Morin E."/>
            <person name="Murat C."/>
            <person name="Sun H."/>
            <person name="Tunlid A."/>
            <person name="Henrissat B."/>
            <person name="Grigoriev I.V."/>
            <person name="Hibbett D.S."/>
            <person name="Martin F."/>
            <person name="Nordberg H.P."/>
            <person name="Cantor M.N."/>
            <person name="Hua S.X."/>
        </authorList>
    </citation>
    <scope>NUCLEOTIDE SEQUENCE [LARGE SCALE GENOMIC DNA]</scope>
    <source>
        <strain evidence="2 3">Ve08.2h10</strain>
    </source>
</reference>
<dbReference type="InParanoid" id="A0A0D0EA64"/>
<dbReference type="Proteomes" id="UP000054538">
    <property type="component" value="Unassembled WGS sequence"/>
</dbReference>
<accession>A0A0D0EA64</accession>
<sequence>MPPFVSRSSQTSTTSDSSAPAERSPGGERLSPVSGSKSPPRTPASPNHSFTSLDPLEEDTEGEEVGGSPRAASPPSANQYVEPEMLIGVSLGFSRPVISTELVPMPSVMPNVITLPYGKAPTFHFQAPSWRKLLKLMARLSATRVEPTLEALTVAKHQLKLRTVIQFVKIHHSASEWRTLLYLTTDFPISPTTPNSHRYTNGDVSVLPYSYTLSPLPTLLRDGAESPMAKYYVVPPTATTPYPTLPINFPNLAMYLQSAVQDSRRASTDSSSGVRKLANYIDNCYQNEAESATPIDQAVSVRRGVGGMFRRVIRKHRGSARNSSGNEEIYDLVTPFVPDEWG</sequence>
<keyword evidence="3" id="KW-1185">Reference proteome</keyword>
<feature type="compositionally biased region" description="Low complexity" evidence="1">
    <location>
        <begin position="1"/>
        <end position="18"/>
    </location>
</feature>
<organism evidence="2 3">
    <name type="scientific">Paxillus rubicundulus Ve08.2h10</name>
    <dbReference type="NCBI Taxonomy" id="930991"/>
    <lineage>
        <taxon>Eukaryota</taxon>
        <taxon>Fungi</taxon>
        <taxon>Dikarya</taxon>
        <taxon>Basidiomycota</taxon>
        <taxon>Agaricomycotina</taxon>
        <taxon>Agaricomycetes</taxon>
        <taxon>Agaricomycetidae</taxon>
        <taxon>Boletales</taxon>
        <taxon>Paxilineae</taxon>
        <taxon>Paxillaceae</taxon>
        <taxon>Paxillus</taxon>
    </lineage>
</organism>
<reference evidence="3" key="2">
    <citation type="submission" date="2015-01" db="EMBL/GenBank/DDBJ databases">
        <title>Evolutionary Origins and Diversification of the Mycorrhizal Mutualists.</title>
        <authorList>
            <consortium name="DOE Joint Genome Institute"/>
            <consortium name="Mycorrhizal Genomics Consortium"/>
            <person name="Kohler A."/>
            <person name="Kuo A."/>
            <person name="Nagy L.G."/>
            <person name="Floudas D."/>
            <person name="Copeland A."/>
            <person name="Barry K.W."/>
            <person name="Cichocki N."/>
            <person name="Veneault-Fourrey C."/>
            <person name="LaButti K."/>
            <person name="Lindquist E.A."/>
            <person name="Lipzen A."/>
            <person name="Lundell T."/>
            <person name="Morin E."/>
            <person name="Murat C."/>
            <person name="Riley R."/>
            <person name="Ohm R."/>
            <person name="Sun H."/>
            <person name="Tunlid A."/>
            <person name="Henrissat B."/>
            <person name="Grigoriev I.V."/>
            <person name="Hibbett D.S."/>
            <person name="Martin F."/>
        </authorList>
    </citation>
    <scope>NUCLEOTIDE SEQUENCE [LARGE SCALE GENOMIC DNA]</scope>
    <source>
        <strain evidence="3">Ve08.2h10</strain>
    </source>
</reference>
<gene>
    <name evidence="2" type="ORF">PAXRUDRAFT_130782</name>
</gene>
<name>A0A0D0EA64_9AGAM</name>
<evidence type="ECO:0000313" key="3">
    <source>
        <dbReference type="Proteomes" id="UP000054538"/>
    </source>
</evidence>
<feature type="region of interest" description="Disordered" evidence="1">
    <location>
        <begin position="1"/>
        <end position="79"/>
    </location>
</feature>
<dbReference type="AlphaFoldDB" id="A0A0D0EA64"/>
<feature type="compositionally biased region" description="Polar residues" evidence="1">
    <location>
        <begin position="33"/>
        <end position="52"/>
    </location>
</feature>
<feature type="compositionally biased region" description="Acidic residues" evidence="1">
    <location>
        <begin position="55"/>
        <end position="64"/>
    </location>
</feature>
<dbReference type="HOGENOM" id="CLU_061236_0_0_1"/>
<dbReference type="OrthoDB" id="3269480at2759"/>
<evidence type="ECO:0000313" key="2">
    <source>
        <dbReference type="EMBL" id="KIL00035.1"/>
    </source>
</evidence>
<evidence type="ECO:0000256" key="1">
    <source>
        <dbReference type="SAM" id="MobiDB-lite"/>
    </source>
</evidence>